<dbReference type="PANTHER" id="PTHR36122">
    <property type="entry name" value="NICOTINAMIDE RIBOSIDE TRANSPORTER PNUC"/>
    <property type="match status" value="1"/>
</dbReference>
<gene>
    <name evidence="1" type="primary">pnuC</name>
    <name evidence="1" type="ORF">ACEZDG_27550</name>
</gene>
<dbReference type="Pfam" id="PF04973">
    <property type="entry name" value="NMN_transporter"/>
    <property type="match status" value="1"/>
</dbReference>
<dbReference type="PANTHER" id="PTHR36122:SF2">
    <property type="entry name" value="NICOTINAMIDE RIBOSIDE TRANSPORTER PNUC"/>
    <property type="match status" value="1"/>
</dbReference>
<reference evidence="1 2" key="1">
    <citation type="submission" date="2024-09" db="EMBL/GenBank/DDBJ databases">
        <authorList>
            <person name="Lee S.D."/>
        </authorList>
    </citation>
    <scope>NUCLEOTIDE SEQUENCE [LARGE SCALE GENOMIC DNA]</scope>
    <source>
        <strain evidence="1 2">N1-1</strain>
    </source>
</reference>
<keyword evidence="2" id="KW-1185">Reference proteome</keyword>
<organism evidence="1 2">
    <name type="scientific">Streptacidiphilus alkalitolerans</name>
    <dbReference type="NCBI Taxonomy" id="3342712"/>
    <lineage>
        <taxon>Bacteria</taxon>
        <taxon>Bacillati</taxon>
        <taxon>Actinomycetota</taxon>
        <taxon>Actinomycetes</taxon>
        <taxon>Kitasatosporales</taxon>
        <taxon>Streptomycetaceae</taxon>
        <taxon>Streptacidiphilus</taxon>
    </lineage>
</organism>
<proteinExistence type="predicted"/>
<sequence>MDVSHALGELVAPLNTVLFHFGQDAVSWAELLGFATGAAGVWLTVRAKVWNFPVGIANNLFWLVLFWSARLYADALLQVVYLGLAVLGWWVWLRGGEHRTHRLMGRADRRTLLVLLVLLAPATWGLTVVLTRAHDIAPFWDALTTALSLAAQWLLNAKQVENWYFWIVADLVYVPLYFAKALNLTGIVYVLFLSMCLLGLRAWRRELAAPADATATAVLPDPAVTV</sequence>
<dbReference type="InterPro" id="IPR006419">
    <property type="entry name" value="NMN_transpt_PnuC"/>
</dbReference>
<name>A0ABV6VH29_9ACTN</name>
<evidence type="ECO:0000313" key="1">
    <source>
        <dbReference type="EMBL" id="MFC1413027.1"/>
    </source>
</evidence>
<dbReference type="Proteomes" id="UP001592582">
    <property type="component" value="Unassembled WGS sequence"/>
</dbReference>
<dbReference type="EMBL" id="JBHEZX010000014">
    <property type="protein sequence ID" value="MFC1413027.1"/>
    <property type="molecule type" value="Genomic_DNA"/>
</dbReference>
<accession>A0ABV6VH29</accession>
<evidence type="ECO:0000313" key="2">
    <source>
        <dbReference type="Proteomes" id="UP001592582"/>
    </source>
</evidence>
<protein>
    <submittedName>
        <fullName evidence="1">Nicotinamide riboside transporter PnuC</fullName>
    </submittedName>
</protein>
<comment type="caution">
    <text evidence="1">The sequence shown here is derived from an EMBL/GenBank/DDBJ whole genome shotgun (WGS) entry which is preliminary data.</text>
</comment>
<dbReference type="NCBIfam" id="TIGR01528">
    <property type="entry name" value="NMN_trans_PnuC"/>
    <property type="match status" value="1"/>
</dbReference>